<evidence type="ECO:0000259" key="1">
    <source>
        <dbReference type="SMART" id="SM00060"/>
    </source>
</evidence>
<dbReference type="InterPro" id="IPR003961">
    <property type="entry name" value="FN3_dom"/>
</dbReference>
<proteinExistence type="predicted"/>
<evidence type="ECO:0000313" key="2">
    <source>
        <dbReference type="EMBL" id="EJW80426.1"/>
    </source>
</evidence>
<sequence length="455" mass="51485">MEAVFRCSIYVDLYPGQRYEVSAKTISENASSNIISKSFALQPAFDMETFGLQLSESDGTLMLKWPVAEMAQARLDDVWENIVGPDSTLHLRVDPLSKSMWQEQSKRFERRQYERDPLTIPKLRRGACYRVQIYTVTKSGIASAQKFEEFLRISAPKVNITAKEIAKSTASFRAILESPVIFDPPECNLHIVVLDMRNITIYDRTTPLTPEISPVVLEGLQPYHRYIISSQVICGKVNDMSCLPKLRAMEPIFFETRQDRPGPVRSLMVRILNPYSVQLFWLPPSLPNGIITHYIIGIHSMPNALNERSIVTILFASNHDTNLYGEYTYKEDDREDDWSVSVGAAVNSPPLSFHDNNTKTNNKQQPIEAVVDNLVGGLRYRMDVRAVTEAGEGDYSAVSDTVHVEMPILPPPRPSSRIEIVYNTIHSTDMGIRYSTSMFNTKHGYLKKSALIVAE</sequence>
<dbReference type="InterPro" id="IPR013783">
    <property type="entry name" value="Ig-like_fold"/>
</dbReference>
<dbReference type="Proteomes" id="UP000004810">
    <property type="component" value="Unassembled WGS sequence"/>
</dbReference>
<feature type="domain" description="Fibronectin type-III" evidence="1">
    <location>
        <begin position="261"/>
        <end position="393"/>
    </location>
</feature>
<feature type="domain" description="Fibronectin type-III" evidence="1">
    <location>
        <begin position="85"/>
        <end position="142"/>
    </location>
</feature>
<dbReference type="Pfam" id="PF24946">
    <property type="entry name" value="Fn3_Dep-1_4th"/>
    <property type="match status" value="1"/>
</dbReference>
<dbReference type="SMART" id="SM00060">
    <property type="entry name" value="FN3"/>
    <property type="match status" value="2"/>
</dbReference>
<dbReference type="EMBL" id="ADBV01004524">
    <property type="protein sequence ID" value="EJW80426.1"/>
    <property type="molecule type" value="Genomic_DNA"/>
</dbReference>
<dbReference type="CDD" id="cd00063">
    <property type="entry name" value="FN3"/>
    <property type="match status" value="1"/>
</dbReference>
<comment type="caution">
    <text evidence="2">The sequence shown here is derived from an EMBL/GenBank/DDBJ whole genome shotgun (WGS) entry which is preliminary data.</text>
</comment>
<dbReference type="GO" id="GO:0016020">
    <property type="term" value="C:membrane"/>
    <property type="evidence" value="ECO:0007669"/>
    <property type="project" value="UniProtKB-SubCell"/>
</dbReference>
<dbReference type="Pfam" id="PF24950">
    <property type="entry name" value="Fn3_Dep-1_6th"/>
    <property type="match status" value="1"/>
</dbReference>
<dbReference type="Pfam" id="PF00041">
    <property type="entry name" value="fn3"/>
    <property type="match status" value="1"/>
</dbReference>
<dbReference type="PANTHER" id="PTHR46957">
    <property type="entry name" value="CYTOKINE RECEPTOR"/>
    <property type="match status" value="1"/>
</dbReference>
<dbReference type="Gene3D" id="2.60.40.10">
    <property type="entry name" value="Immunoglobulins"/>
    <property type="match status" value="1"/>
</dbReference>
<accession>J9ED78</accession>
<name>J9ED78_WUCBA</name>
<dbReference type="InterPro" id="IPR056970">
    <property type="entry name" value="Fn3_Dep-1_4th"/>
</dbReference>
<dbReference type="SUPFAM" id="SSF49265">
    <property type="entry name" value="Fibronectin type III"/>
    <property type="match status" value="1"/>
</dbReference>
<dbReference type="InterPro" id="IPR056966">
    <property type="entry name" value="Fn3_Dep-1_5th"/>
</dbReference>
<evidence type="ECO:0000313" key="3">
    <source>
        <dbReference type="Proteomes" id="UP000004810"/>
    </source>
</evidence>
<reference evidence="3" key="1">
    <citation type="submission" date="2012-08" db="EMBL/GenBank/DDBJ databases">
        <title>The Genome Sequence of Wuchereria bancrofti.</title>
        <authorList>
            <person name="Nutman T.B."/>
            <person name="Fink D.L."/>
            <person name="Russ C."/>
            <person name="Young S."/>
            <person name="Zeng Q."/>
            <person name="Koehrsen M."/>
            <person name="Alvarado L."/>
            <person name="Berlin A."/>
            <person name="Chapman S.B."/>
            <person name="Chen Z."/>
            <person name="Freedman E."/>
            <person name="Gellesch M."/>
            <person name="Goldberg J."/>
            <person name="Griggs A."/>
            <person name="Gujja S."/>
            <person name="Heilman E.R."/>
            <person name="Heiman D."/>
            <person name="Hepburn T."/>
            <person name="Howarth C."/>
            <person name="Jen D."/>
            <person name="Larson L."/>
            <person name="Lewis B."/>
            <person name="Mehta T."/>
            <person name="Park D."/>
            <person name="Pearson M."/>
            <person name="Roberts A."/>
            <person name="Saif S."/>
            <person name="Shea T."/>
            <person name="Shenoy N."/>
            <person name="Sisk P."/>
            <person name="Stolte C."/>
            <person name="Sykes S."/>
            <person name="Walk T."/>
            <person name="White J."/>
            <person name="Yandava C."/>
            <person name="Haas B."/>
            <person name="Henn M.R."/>
            <person name="Nusbaum C."/>
            <person name="Birren B."/>
        </authorList>
    </citation>
    <scope>NUCLEOTIDE SEQUENCE [LARGE SCALE GENOMIC DNA]</scope>
    <source>
        <strain evidence="3">NA</strain>
    </source>
</reference>
<dbReference type="AlphaFoldDB" id="J9ED78"/>
<dbReference type="InterPro" id="IPR050713">
    <property type="entry name" value="RTP_Phos/Ushers"/>
</dbReference>
<feature type="non-terminal residue" evidence="2">
    <location>
        <position position="455"/>
    </location>
</feature>
<dbReference type="InterPro" id="IPR036116">
    <property type="entry name" value="FN3_sf"/>
</dbReference>
<gene>
    <name evidence="2" type="ORF">WUBG_08665</name>
</gene>
<organism evidence="2 3">
    <name type="scientific">Wuchereria bancrofti</name>
    <dbReference type="NCBI Taxonomy" id="6293"/>
    <lineage>
        <taxon>Eukaryota</taxon>
        <taxon>Metazoa</taxon>
        <taxon>Ecdysozoa</taxon>
        <taxon>Nematoda</taxon>
        <taxon>Chromadorea</taxon>
        <taxon>Rhabditida</taxon>
        <taxon>Spirurina</taxon>
        <taxon>Spiruromorpha</taxon>
        <taxon>Filarioidea</taxon>
        <taxon>Onchocercidae</taxon>
        <taxon>Wuchereria</taxon>
    </lineage>
</organism>
<dbReference type="Pfam" id="PF24940">
    <property type="entry name" value="Fn3_Dep-1_5th"/>
    <property type="match status" value="1"/>
</dbReference>
<dbReference type="PANTHER" id="PTHR46957:SF3">
    <property type="entry name" value="CYTOKINE RECEPTOR"/>
    <property type="match status" value="1"/>
</dbReference>
<dbReference type="InterPro" id="IPR056969">
    <property type="entry name" value="Fn3_Dep-1_6th"/>
</dbReference>
<protein>
    <recommendedName>
        <fullName evidence="1">Fibronectin type-III domain-containing protein</fullName>
    </recommendedName>
</protein>